<reference evidence="10 11" key="1">
    <citation type="submission" date="2018-01" db="EMBL/GenBank/DDBJ databases">
        <title>Whole genome analyses suggest that Burkholderia sensu lato contains two further novel genera in the rhizoxinica-symbiotica group Mycetohabitans gen. nov., and Trinickia gen. nov.: implications for the evolution of diazotrophy and nodulation in the Burkholderiaceae.</title>
        <authorList>
            <person name="Estrada-de los Santos P."/>
            <person name="Palmer M."/>
            <person name="Chavez-Ramirez B."/>
            <person name="Beukes C."/>
            <person name="Steenkamp E.T."/>
            <person name="Hirsch A.M."/>
            <person name="Manyaka P."/>
            <person name="Maluk M."/>
            <person name="Lafos M."/>
            <person name="Crook M."/>
            <person name="Gross E."/>
            <person name="Simon M.F."/>
            <person name="Bueno dos Reis Junior F."/>
            <person name="Poole P.S."/>
            <person name="Venter S.N."/>
            <person name="James E.K."/>
        </authorList>
    </citation>
    <scope>NUCLEOTIDE SEQUENCE [LARGE SCALE GENOMIC DNA]</scope>
    <source>
        <strain evidence="10 11">WSM 3937</strain>
    </source>
</reference>
<dbReference type="GO" id="GO:0005886">
    <property type="term" value="C:plasma membrane"/>
    <property type="evidence" value="ECO:0007669"/>
    <property type="project" value="UniProtKB-SubCell"/>
</dbReference>
<feature type="transmembrane region" description="Helical" evidence="7">
    <location>
        <begin position="24"/>
        <end position="45"/>
    </location>
</feature>
<feature type="domain" description="Mce/MlaD" evidence="8">
    <location>
        <begin position="167"/>
        <end position="227"/>
    </location>
</feature>
<dbReference type="InterPro" id="IPR003399">
    <property type="entry name" value="Mce/MlaD"/>
</dbReference>
<feature type="domain" description="Mce/MlaD" evidence="8">
    <location>
        <begin position="51"/>
        <end position="143"/>
    </location>
</feature>
<evidence type="ECO:0000256" key="5">
    <source>
        <dbReference type="ARBA" id="ARBA00022989"/>
    </source>
</evidence>
<name>A0A2N7WSJ3_9BURK</name>
<dbReference type="EMBL" id="CADIJZ010000028">
    <property type="protein sequence ID" value="CAB3731985.1"/>
    <property type="molecule type" value="Genomic_DNA"/>
</dbReference>
<evidence type="ECO:0000256" key="3">
    <source>
        <dbReference type="ARBA" id="ARBA00022519"/>
    </source>
</evidence>
<organism evidence="9 12">
    <name type="scientific">Paraburkholderia rhynchosiae</name>
    <dbReference type="NCBI Taxonomy" id="487049"/>
    <lineage>
        <taxon>Bacteria</taxon>
        <taxon>Pseudomonadati</taxon>
        <taxon>Pseudomonadota</taxon>
        <taxon>Betaproteobacteria</taxon>
        <taxon>Burkholderiales</taxon>
        <taxon>Burkholderiaceae</taxon>
        <taxon>Paraburkholderia</taxon>
    </lineage>
</organism>
<dbReference type="RefSeq" id="WP_102631421.1">
    <property type="nucleotide sequence ID" value="NZ_CADIJZ010000028.1"/>
</dbReference>
<dbReference type="Proteomes" id="UP000235659">
    <property type="component" value="Unassembled WGS sequence"/>
</dbReference>
<proteinExistence type="predicted"/>
<reference evidence="9 12" key="2">
    <citation type="submission" date="2020-04" db="EMBL/GenBank/DDBJ databases">
        <authorList>
            <person name="De Canck E."/>
        </authorList>
    </citation>
    <scope>NUCLEOTIDE SEQUENCE [LARGE SCALE GENOMIC DNA]</scope>
    <source>
        <strain evidence="9 12">LMG 27174</strain>
    </source>
</reference>
<evidence type="ECO:0000313" key="12">
    <source>
        <dbReference type="Proteomes" id="UP000494205"/>
    </source>
</evidence>
<keyword evidence="2" id="KW-1003">Cell membrane</keyword>
<evidence type="ECO:0000313" key="10">
    <source>
        <dbReference type="EMBL" id="PMS32322.1"/>
    </source>
</evidence>
<gene>
    <name evidence="9" type="primary">pqiB_3</name>
    <name evidence="10" type="ORF">C0Z16_06830</name>
    <name evidence="9" type="ORF">LMG27174_05884</name>
</gene>
<evidence type="ECO:0000256" key="2">
    <source>
        <dbReference type="ARBA" id="ARBA00022475"/>
    </source>
</evidence>
<evidence type="ECO:0000259" key="8">
    <source>
        <dbReference type="Pfam" id="PF02470"/>
    </source>
</evidence>
<keyword evidence="6 7" id="KW-0472">Membrane</keyword>
<accession>A0A2N7WSJ3</accession>
<comment type="subcellular location">
    <subcellularLocation>
        <location evidence="1">Cell inner membrane</location>
    </subcellularLocation>
</comment>
<dbReference type="EMBL" id="PNXY01000004">
    <property type="protein sequence ID" value="PMS32322.1"/>
    <property type="molecule type" value="Genomic_DNA"/>
</dbReference>
<feature type="domain" description="Mce/MlaD" evidence="8">
    <location>
        <begin position="297"/>
        <end position="400"/>
    </location>
</feature>
<evidence type="ECO:0000313" key="11">
    <source>
        <dbReference type="Proteomes" id="UP000235659"/>
    </source>
</evidence>
<keyword evidence="4 7" id="KW-0812">Transmembrane</keyword>
<keyword evidence="11" id="KW-1185">Reference proteome</keyword>
<dbReference type="Pfam" id="PF02470">
    <property type="entry name" value="MlaD"/>
    <property type="match status" value="3"/>
</dbReference>
<evidence type="ECO:0000256" key="1">
    <source>
        <dbReference type="ARBA" id="ARBA00004533"/>
    </source>
</evidence>
<dbReference type="PANTHER" id="PTHR30462">
    <property type="entry name" value="INTERMEMBRANE TRANSPORT PROTEIN PQIB-RELATED"/>
    <property type="match status" value="1"/>
</dbReference>
<protein>
    <submittedName>
        <fullName evidence="9">Intermembrane transport protein PqiB</fullName>
    </submittedName>
    <submittedName>
        <fullName evidence="10">Mammalian cell entry protein</fullName>
    </submittedName>
</protein>
<evidence type="ECO:0000256" key="4">
    <source>
        <dbReference type="ARBA" id="ARBA00022692"/>
    </source>
</evidence>
<dbReference type="PANTHER" id="PTHR30462:SF0">
    <property type="entry name" value="INTERMEMBRANE TRANSPORT PROTEIN YEBT"/>
    <property type="match status" value="1"/>
</dbReference>
<sequence>MNSPQGPDMLPDAPDPGIEPRRGWLPSLVWVVPLIAALIGIALVVKSVTERGPTITISFNNAEGLEPGKTQVKYKDVVVGSVKTTTLSKDHSHVEVGVQLSKQAEDFAVRDTRFWVVRPRIGASGVTGIGTLLSGAYIGVDAGRSKDTRNEFVGLEAPPPVTGDQKGHRFTLRGDSLGSIDIGSPIFYRRVQVGQVYGISLDKDGKGVTMQVFIAAPYDQYVGTNSRWWHASGVNVRLDSNGFVVNTQSVTSILIGGLSFRAPPGQPPGPQAADYSSFRLASDEADAMRAPDSIPVRAVMNFNQSLRGLSVGATVDFRGIVLGQVTDIGVDYDPGTRSFTMPVTLELYPDRLRRRAHGTPVPEAGTAEGQGLLQHLVERGLRGQLRTGNLLTGQLYIALDLFPKAAPVKFDVTRDPIELPTIPNSLDALQTQVAEIAKKLERIPFDQIGTNLNNSLKNADKLFAQLNTEVMPQARDTLAAAKQTFSSAETTLRQDSPMQSDVHQALQELTRTLQSLNALTDYLERHPESLVRGKSGDKP</sequence>
<evidence type="ECO:0000256" key="6">
    <source>
        <dbReference type="ARBA" id="ARBA00023136"/>
    </source>
</evidence>
<keyword evidence="5 7" id="KW-1133">Transmembrane helix</keyword>
<keyword evidence="3" id="KW-0997">Cell inner membrane</keyword>
<dbReference type="Proteomes" id="UP000494205">
    <property type="component" value="Unassembled WGS sequence"/>
</dbReference>
<dbReference type="OrthoDB" id="9806984at2"/>
<dbReference type="AlphaFoldDB" id="A0A2N7WSJ3"/>
<evidence type="ECO:0000313" key="9">
    <source>
        <dbReference type="EMBL" id="CAB3731985.1"/>
    </source>
</evidence>
<evidence type="ECO:0000256" key="7">
    <source>
        <dbReference type="SAM" id="Phobius"/>
    </source>
</evidence>
<dbReference type="InterPro" id="IPR051800">
    <property type="entry name" value="PqiA-PqiB_transport"/>
</dbReference>